<dbReference type="InterPro" id="IPR035892">
    <property type="entry name" value="C2_domain_sf"/>
</dbReference>
<comment type="caution">
    <text evidence="3">The sequence shown here is derived from an EMBL/GenBank/DDBJ whole genome shotgun (WGS) entry which is preliminary data.</text>
</comment>
<gene>
    <name evidence="3" type="ORF">LIER_08668</name>
</gene>
<organism evidence="3 4">
    <name type="scientific">Lithospermum erythrorhizon</name>
    <name type="common">Purple gromwell</name>
    <name type="synonym">Lithospermum officinale var. erythrorhizon</name>
    <dbReference type="NCBI Taxonomy" id="34254"/>
    <lineage>
        <taxon>Eukaryota</taxon>
        <taxon>Viridiplantae</taxon>
        <taxon>Streptophyta</taxon>
        <taxon>Embryophyta</taxon>
        <taxon>Tracheophyta</taxon>
        <taxon>Spermatophyta</taxon>
        <taxon>Magnoliopsida</taxon>
        <taxon>eudicotyledons</taxon>
        <taxon>Gunneridae</taxon>
        <taxon>Pentapetalae</taxon>
        <taxon>asterids</taxon>
        <taxon>lamiids</taxon>
        <taxon>Boraginales</taxon>
        <taxon>Boraginaceae</taxon>
        <taxon>Boraginoideae</taxon>
        <taxon>Lithospermeae</taxon>
        <taxon>Lithospermum</taxon>
    </lineage>
</organism>
<feature type="compositionally biased region" description="Polar residues" evidence="1">
    <location>
        <begin position="272"/>
        <end position="284"/>
    </location>
</feature>
<dbReference type="AlphaFoldDB" id="A0AAV3PHL9"/>
<feature type="domain" description="C2" evidence="2">
    <location>
        <begin position="9"/>
        <end position="132"/>
    </location>
</feature>
<dbReference type="Gene3D" id="2.60.40.150">
    <property type="entry name" value="C2 domain"/>
    <property type="match status" value="1"/>
</dbReference>
<dbReference type="Pfam" id="PF00168">
    <property type="entry name" value="C2"/>
    <property type="match status" value="1"/>
</dbReference>
<proteinExistence type="predicted"/>
<keyword evidence="4" id="KW-1185">Reference proteome</keyword>
<evidence type="ECO:0000256" key="1">
    <source>
        <dbReference type="SAM" id="MobiDB-lite"/>
    </source>
</evidence>
<feature type="compositionally biased region" description="Basic and acidic residues" evidence="1">
    <location>
        <begin position="291"/>
        <end position="311"/>
    </location>
</feature>
<dbReference type="SUPFAM" id="SSF49562">
    <property type="entry name" value="C2 domain (Calcium/lipid-binding domain, CaLB)"/>
    <property type="match status" value="1"/>
</dbReference>
<sequence length="445" mass="49900">MGSSFLQAPNFHYNPSTMSQTDAEFSGILEIHVHHARNINNICIYDNQDVCAKFSLTNNPDDAISTGIVIRGGRNPDFNQDLIMKVNHVEAVLKCEIYMLSKAKNVLEDQLLGFTLVPLSTIINKGKLTQDFSLSSTDLFHSPAGIVRLSLFLNSNSPSNSSFHSLSSVPYNDRITTELDLLDKRVPEFDVIDPSEYSRIEFPDIECVKQNQKMVSEYFDNFSFLNLGGNHPPLVDYEQIHYPVLTSPNESIQNSGLLGSSLTSLSDGRNHPGTSMEENSMESPTSRKKASKNDEKESNFSRKEEGMINDRNHSFILMEENSMETPTSNKDSGNDEEESIFTRKKEGMVNDEVGGESVHLGEVFTSPIGKLNLDAEQSVMQQQIMDMYIKSMQQFSESLANMKLPMDIDIGEIVEETDDNQTDAVESGRKNKDSSRVFYGSRAFF</sequence>
<dbReference type="PANTHER" id="PTHR31208:SF3">
    <property type="entry name" value="OS01G0953500 PROTEIN"/>
    <property type="match status" value="1"/>
</dbReference>
<evidence type="ECO:0000259" key="2">
    <source>
        <dbReference type="PROSITE" id="PS50004"/>
    </source>
</evidence>
<feature type="compositionally biased region" description="Low complexity" evidence="1">
    <location>
        <begin position="255"/>
        <end position="266"/>
    </location>
</feature>
<dbReference type="PROSITE" id="PS50004">
    <property type="entry name" value="C2"/>
    <property type="match status" value="1"/>
</dbReference>
<dbReference type="InterPro" id="IPR000008">
    <property type="entry name" value="C2_dom"/>
</dbReference>
<dbReference type="PANTHER" id="PTHR31208">
    <property type="entry name" value="EXPRESSED PROTEIN"/>
    <property type="match status" value="1"/>
</dbReference>
<feature type="region of interest" description="Disordered" evidence="1">
    <location>
        <begin position="253"/>
        <end position="311"/>
    </location>
</feature>
<dbReference type="CDD" id="cd00030">
    <property type="entry name" value="C2"/>
    <property type="match status" value="1"/>
</dbReference>
<reference evidence="3 4" key="1">
    <citation type="submission" date="2024-01" db="EMBL/GenBank/DDBJ databases">
        <title>The complete chloroplast genome sequence of Lithospermum erythrorhizon: insights into the phylogenetic relationship among Boraginaceae species and the maternal lineages of purple gromwells.</title>
        <authorList>
            <person name="Okada T."/>
            <person name="Watanabe K."/>
        </authorList>
    </citation>
    <scope>NUCLEOTIDE SEQUENCE [LARGE SCALE GENOMIC DNA]</scope>
</reference>
<dbReference type="EMBL" id="BAABME010001419">
    <property type="protein sequence ID" value="GAA0149517.1"/>
    <property type="molecule type" value="Genomic_DNA"/>
</dbReference>
<accession>A0AAV3PHL9</accession>
<evidence type="ECO:0000313" key="4">
    <source>
        <dbReference type="Proteomes" id="UP001454036"/>
    </source>
</evidence>
<protein>
    <recommendedName>
        <fullName evidence="2">C2 domain-containing protein</fullName>
    </recommendedName>
</protein>
<dbReference type="Proteomes" id="UP001454036">
    <property type="component" value="Unassembled WGS sequence"/>
</dbReference>
<evidence type="ECO:0000313" key="3">
    <source>
        <dbReference type="EMBL" id="GAA0149517.1"/>
    </source>
</evidence>
<name>A0AAV3PHL9_LITER</name>